<gene>
    <name evidence="3" type="ORF">AMSG_00048</name>
</gene>
<dbReference type="EMBL" id="GL349433">
    <property type="protein sequence ID" value="KNC45934.1"/>
    <property type="molecule type" value="Genomic_DNA"/>
</dbReference>
<sequence>MSRRGRRRTGKEDDERDNGGGGGGGAAAAVFALGALVGAAGLYVFNSWFGKEEDKGKGKGKKGGDGGQGPSSGVCLEGAGAGGVFPQVSHGHGAKGAPPLARAPPASDEGADRGMCTVCWEADAVVLIEPCHHLCLCEDDAAVIVASGAPCPMCRGPIANTVRVFPT</sequence>
<keyword evidence="2" id="KW-1133">Transmembrane helix</keyword>
<dbReference type="RefSeq" id="XP_013762917.1">
    <property type="nucleotide sequence ID" value="XM_013907463.1"/>
</dbReference>
<organism evidence="3 4">
    <name type="scientific">Thecamonas trahens ATCC 50062</name>
    <dbReference type="NCBI Taxonomy" id="461836"/>
    <lineage>
        <taxon>Eukaryota</taxon>
        <taxon>Apusozoa</taxon>
        <taxon>Apusomonadida</taxon>
        <taxon>Apusomonadidae</taxon>
        <taxon>Thecamonas</taxon>
    </lineage>
</organism>
<evidence type="ECO:0008006" key="5">
    <source>
        <dbReference type="Google" id="ProtNLM"/>
    </source>
</evidence>
<dbReference type="OrthoDB" id="10017393at2759"/>
<dbReference type="Pfam" id="PF13920">
    <property type="entry name" value="zf-C3HC4_3"/>
    <property type="match status" value="1"/>
</dbReference>
<dbReference type="AlphaFoldDB" id="A0A0L0D0N3"/>
<dbReference type="SUPFAM" id="SSF57850">
    <property type="entry name" value="RING/U-box"/>
    <property type="match status" value="1"/>
</dbReference>
<keyword evidence="2" id="KW-0472">Membrane</keyword>
<dbReference type="STRING" id="461836.A0A0L0D0N3"/>
<evidence type="ECO:0000313" key="4">
    <source>
        <dbReference type="Proteomes" id="UP000054408"/>
    </source>
</evidence>
<feature type="region of interest" description="Disordered" evidence="1">
    <location>
        <begin position="54"/>
        <end position="107"/>
    </location>
</feature>
<reference evidence="3 4" key="1">
    <citation type="submission" date="2010-05" db="EMBL/GenBank/DDBJ databases">
        <title>The Genome Sequence of Thecamonas trahens ATCC 50062.</title>
        <authorList>
            <consortium name="The Broad Institute Genome Sequencing Platform"/>
            <person name="Russ C."/>
            <person name="Cuomo C."/>
            <person name="Shea T."/>
            <person name="Young S.K."/>
            <person name="Zeng Q."/>
            <person name="Koehrsen M."/>
            <person name="Haas B."/>
            <person name="Borodovsky M."/>
            <person name="Guigo R."/>
            <person name="Alvarado L."/>
            <person name="Berlin A."/>
            <person name="Bochicchio J."/>
            <person name="Borenstein D."/>
            <person name="Chapman S."/>
            <person name="Chen Z."/>
            <person name="Freedman E."/>
            <person name="Gellesch M."/>
            <person name="Goldberg J."/>
            <person name="Griggs A."/>
            <person name="Gujja S."/>
            <person name="Heilman E."/>
            <person name="Heiman D."/>
            <person name="Hepburn T."/>
            <person name="Howarth C."/>
            <person name="Jen D."/>
            <person name="Larson L."/>
            <person name="Mehta T."/>
            <person name="Park D."/>
            <person name="Pearson M."/>
            <person name="Roberts A."/>
            <person name="Saif S."/>
            <person name="Shenoy N."/>
            <person name="Sisk P."/>
            <person name="Stolte C."/>
            <person name="Sykes S."/>
            <person name="Thomson T."/>
            <person name="Walk T."/>
            <person name="White J."/>
            <person name="Yandava C."/>
            <person name="Burger G."/>
            <person name="Gray M.W."/>
            <person name="Holland P.W.H."/>
            <person name="King N."/>
            <person name="Lang F.B.F."/>
            <person name="Roger A.J."/>
            <person name="Ruiz-Trillo I."/>
            <person name="Lander E."/>
            <person name="Nusbaum C."/>
        </authorList>
    </citation>
    <scope>NUCLEOTIDE SEQUENCE [LARGE SCALE GENOMIC DNA]</scope>
    <source>
        <strain evidence="3 4">ATCC 50062</strain>
    </source>
</reference>
<dbReference type="GeneID" id="25559875"/>
<dbReference type="Proteomes" id="UP000054408">
    <property type="component" value="Unassembled WGS sequence"/>
</dbReference>
<evidence type="ECO:0000256" key="1">
    <source>
        <dbReference type="SAM" id="MobiDB-lite"/>
    </source>
</evidence>
<feature type="region of interest" description="Disordered" evidence="1">
    <location>
        <begin position="1"/>
        <end position="24"/>
    </location>
</feature>
<accession>A0A0L0D0N3</accession>
<keyword evidence="4" id="KW-1185">Reference proteome</keyword>
<name>A0A0L0D0N3_THETB</name>
<keyword evidence="2" id="KW-0812">Transmembrane</keyword>
<evidence type="ECO:0000256" key="2">
    <source>
        <dbReference type="SAM" id="Phobius"/>
    </source>
</evidence>
<proteinExistence type="predicted"/>
<dbReference type="InterPro" id="IPR013083">
    <property type="entry name" value="Znf_RING/FYVE/PHD"/>
</dbReference>
<feature type="transmembrane region" description="Helical" evidence="2">
    <location>
        <begin position="21"/>
        <end position="45"/>
    </location>
</feature>
<dbReference type="Gene3D" id="3.30.40.10">
    <property type="entry name" value="Zinc/RING finger domain, C3HC4 (zinc finger)"/>
    <property type="match status" value="1"/>
</dbReference>
<evidence type="ECO:0000313" key="3">
    <source>
        <dbReference type="EMBL" id="KNC45934.1"/>
    </source>
</evidence>
<protein>
    <recommendedName>
        <fullName evidence="5">RING-type domain-containing protein</fullName>
    </recommendedName>
</protein>